<dbReference type="EMBL" id="PHNJ01000001">
    <property type="protein sequence ID" value="TYL40137.1"/>
    <property type="molecule type" value="Genomic_DNA"/>
</dbReference>
<name>A0A8J8Q7A4_9EURY</name>
<evidence type="ECO:0000313" key="2">
    <source>
        <dbReference type="Proteomes" id="UP000766904"/>
    </source>
</evidence>
<dbReference type="Proteomes" id="UP000766904">
    <property type="component" value="Unassembled WGS sequence"/>
</dbReference>
<proteinExistence type="predicted"/>
<dbReference type="RefSeq" id="WP_148855816.1">
    <property type="nucleotide sequence ID" value="NZ_PHNJ01000001.1"/>
</dbReference>
<sequence length="300" mass="33060">MTQTSADETTTVAQRRDLANALEVDVSGDEPVTWDGLAGRVESTSDPAFASIGEEIRADLAGQLDAALLEDVLDGLERELRRLPEVRAVGVPDEPGGNYVAVAEPGWRLYDHLLEINFFERLDETMPRFTAEHVERTTRELVGTESLSSALEEIGFDETEKTALLVAVATNNERLARWVPANQIPDGVEFDTSKVPPLHQRAMGGALLWIRGLDRHLWQYEPLVTEAILDDAAWYTKAMLGGIYVTALAAHDLATAESFSDETVTAAFTGSAAIQIVSQEDLMRDVFYITDEMRAPSKLR</sequence>
<protein>
    <submittedName>
        <fullName evidence="1">Uncharacterized protein</fullName>
    </submittedName>
</protein>
<accession>A0A8J8Q7A4</accession>
<dbReference type="AlphaFoldDB" id="A0A8J8Q7A4"/>
<gene>
    <name evidence="1" type="ORF">CV102_00720</name>
</gene>
<dbReference type="OrthoDB" id="176514at2157"/>
<evidence type="ECO:0000313" key="1">
    <source>
        <dbReference type="EMBL" id="TYL40137.1"/>
    </source>
</evidence>
<reference evidence="1" key="1">
    <citation type="submission" date="2017-11" db="EMBL/GenBank/DDBJ databases">
        <authorList>
            <person name="Kajale S.C."/>
            <person name="Sharma A."/>
        </authorList>
    </citation>
    <scope>NUCLEOTIDE SEQUENCE</scope>
    <source>
        <strain evidence="1">LS1_42</strain>
    </source>
</reference>
<organism evidence="1 2">
    <name type="scientific">Natronococcus pandeyae</name>
    <dbReference type="NCBI Taxonomy" id="2055836"/>
    <lineage>
        <taxon>Archaea</taxon>
        <taxon>Methanobacteriati</taxon>
        <taxon>Methanobacteriota</taxon>
        <taxon>Stenosarchaea group</taxon>
        <taxon>Halobacteria</taxon>
        <taxon>Halobacteriales</taxon>
        <taxon>Natrialbaceae</taxon>
        <taxon>Natronococcus</taxon>
    </lineage>
</organism>
<comment type="caution">
    <text evidence="1">The sequence shown here is derived from an EMBL/GenBank/DDBJ whole genome shotgun (WGS) entry which is preliminary data.</text>
</comment>
<keyword evidence="2" id="KW-1185">Reference proteome</keyword>